<dbReference type="PANTHER" id="PTHR32114">
    <property type="entry name" value="ABC TRANSPORTER ABCH.3"/>
    <property type="match status" value="1"/>
</dbReference>
<feature type="domain" description="Rad50/SbcC-type AAA" evidence="5">
    <location>
        <begin position="5"/>
        <end position="266"/>
    </location>
</feature>
<dbReference type="GO" id="GO:0004527">
    <property type="term" value="F:exonuclease activity"/>
    <property type="evidence" value="ECO:0007669"/>
    <property type="project" value="UniProtKB-KW"/>
</dbReference>
<dbReference type="Pfam" id="PF13558">
    <property type="entry name" value="SbcC_Walker_B"/>
    <property type="match status" value="1"/>
</dbReference>
<evidence type="ECO:0000256" key="3">
    <source>
        <dbReference type="ARBA" id="ARBA00013368"/>
    </source>
</evidence>
<dbReference type="Pfam" id="PF13476">
    <property type="entry name" value="AAA_23"/>
    <property type="match status" value="1"/>
</dbReference>
<dbReference type="InterPro" id="IPR038729">
    <property type="entry name" value="Rad50/SbcC_AAA"/>
</dbReference>
<feature type="coiled-coil region" evidence="4">
    <location>
        <begin position="241"/>
        <end position="339"/>
    </location>
</feature>
<dbReference type="InterPro" id="IPR027417">
    <property type="entry name" value="P-loop_NTPase"/>
</dbReference>
<evidence type="ECO:0000259" key="5">
    <source>
        <dbReference type="Pfam" id="PF13476"/>
    </source>
</evidence>
<organism evidence="6 7">
    <name type="scientific">Melghiribacillus thermohalophilus</name>
    <dbReference type="NCBI Taxonomy" id="1324956"/>
    <lineage>
        <taxon>Bacteria</taxon>
        <taxon>Bacillati</taxon>
        <taxon>Bacillota</taxon>
        <taxon>Bacilli</taxon>
        <taxon>Bacillales</taxon>
        <taxon>Bacillaceae</taxon>
        <taxon>Melghiribacillus</taxon>
    </lineage>
</organism>
<reference evidence="6 7" key="1">
    <citation type="submission" date="2019-03" db="EMBL/GenBank/DDBJ databases">
        <title>Genomic Encyclopedia of Type Strains, Phase IV (KMG-IV): sequencing the most valuable type-strain genomes for metagenomic binning, comparative biology and taxonomic classification.</title>
        <authorList>
            <person name="Goeker M."/>
        </authorList>
    </citation>
    <scope>NUCLEOTIDE SEQUENCE [LARGE SCALE GENOMIC DNA]</scope>
    <source>
        <strain evidence="6 7">DSM 25894</strain>
    </source>
</reference>
<comment type="subunit">
    <text evidence="2">Heterodimer of SbcC and SbcD.</text>
</comment>
<keyword evidence="6" id="KW-0378">Hydrolase</keyword>
<feature type="coiled-coil region" evidence="4">
    <location>
        <begin position="459"/>
        <end position="507"/>
    </location>
</feature>
<dbReference type="RefSeq" id="WP_132370939.1">
    <property type="nucleotide sequence ID" value="NZ_SMAN01000003.1"/>
</dbReference>
<dbReference type="PANTHER" id="PTHR32114:SF2">
    <property type="entry name" value="ABC TRANSPORTER ABCH.3"/>
    <property type="match status" value="1"/>
</dbReference>
<name>A0A4R3NA62_9BACI</name>
<comment type="similarity">
    <text evidence="1">Belongs to the SMC family. SbcC subfamily.</text>
</comment>
<keyword evidence="4" id="KW-0175">Coiled coil</keyword>
<gene>
    <name evidence="6" type="ORF">EDD68_10357</name>
</gene>
<dbReference type="Proteomes" id="UP000294650">
    <property type="component" value="Unassembled WGS sequence"/>
</dbReference>
<dbReference type="Gene3D" id="1.10.287.510">
    <property type="entry name" value="Helix hairpin bin"/>
    <property type="match status" value="1"/>
</dbReference>
<sequence>MRAIQLTMSAFGPYKDKQIIDFRQLAGDSLFLITGPTGAGKTTIFDAMCYALYGRASGSDRDQDSLRSHFASPDEQTEVMFRFQLQQKEFEVIRSPKQIKRKERGEGFTEQPPKAELYEYIHGDKRLLYSRVKDVNEAIEELLQLDYEQFRKMVMIPQGEFRRLISENSRERETILQKIFRTYVYKDITNRLVEKSKALEAEIMDIQKTEKVEIQQYEWGLEKGEDLPDSDQAIGLLSEYQEQEQKQLRTKKEKLDHTRKKLQEKQKDYYKAKEIHQLFEEYGQLSAKIKELEDQKEQISHKQERLKSAGRAELLSGYEKQLSQRKQELEQLVEKEKHKSSAVTELEQIFAEVAEAYENEKKAEPNREKQKELLKSLEEEYRLMDQYHQLQKNEQLYQQQYQKARKEYQDLNEQVKQKEIRLEQLEQENHSDDELVQAHYELEASVKEWKQLIDRGQYVMKELQKLEKLRGDYKEIKSKYSNVRDEKEKIDARLSQLEEQLKQQQAAILAGSLQPDEPCPVCGSVHHPAKAKFSGVSVTDEEIEHIRKTLNRLEKQEEQWQREYLRIESLGQSQKQLIENMAEELNLTKDDLSLSAIQAITNDWNKTYQNKMNQLEQSKQQLEKRKQKIIEKKELSKKLADDRKRFEKKRNEVNDIKEIWIRLESQIENIKTQMTNPNLSGEELKKKLEQEKSSYKQMINQWETIQKQYEDTKEELQKARVELAAVQEQKGNEQDQFEEAEKQFYRQLIEKGFKNIEDYQHAKLKQLEQEKLEKEIKTYEEQWYATNERYQVLKEKLKDTEIPDLLSIEKQLDDLNELIDDLMKEIQQIDGKRKQYEKSIHRLKELKKKREKLERKYFDVGELARLARGDNDQRLSLERFVLSSFLDEILLQANIRLDRMTDHRFELIRSEEVAKRGAQSGLDLEVIDHYTGQKRSVRTLSGGEGFKAALSLALGMADVVQAHAGGVELDTMFIDEGFGTLDELSVEQALSCLHELQNGNRILGIISHVPKLKEEIQSKLHIQPSPAGSIVTIL</sequence>
<protein>
    <recommendedName>
        <fullName evidence="3">Nuclease SbcCD subunit C</fullName>
    </recommendedName>
</protein>
<dbReference type="Gene3D" id="3.40.50.300">
    <property type="entry name" value="P-loop containing nucleotide triphosphate hydrolases"/>
    <property type="match status" value="2"/>
</dbReference>
<feature type="coiled-coil region" evidence="4">
    <location>
        <begin position="536"/>
        <end position="570"/>
    </location>
</feature>
<evidence type="ECO:0000256" key="4">
    <source>
        <dbReference type="SAM" id="Coils"/>
    </source>
</evidence>
<dbReference type="GO" id="GO:0016887">
    <property type="term" value="F:ATP hydrolysis activity"/>
    <property type="evidence" value="ECO:0007669"/>
    <property type="project" value="InterPro"/>
</dbReference>
<comment type="caution">
    <text evidence="6">The sequence shown here is derived from an EMBL/GenBank/DDBJ whole genome shotgun (WGS) entry which is preliminary data.</text>
</comment>
<dbReference type="SUPFAM" id="SSF75712">
    <property type="entry name" value="Rad50 coiled-coil Zn hook"/>
    <property type="match status" value="1"/>
</dbReference>
<dbReference type="EMBL" id="SMAN01000003">
    <property type="protein sequence ID" value="TCT25504.1"/>
    <property type="molecule type" value="Genomic_DNA"/>
</dbReference>
<feature type="coiled-coil region" evidence="4">
    <location>
        <begin position="605"/>
        <end position="652"/>
    </location>
</feature>
<feature type="coiled-coil region" evidence="4">
    <location>
        <begin position="681"/>
        <end position="863"/>
    </location>
</feature>
<keyword evidence="7" id="KW-1185">Reference proteome</keyword>
<dbReference type="AlphaFoldDB" id="A0A4R3NA62"/>
<accession>A0A4R3NA62</accession>
<evidence type="ECO:0000256" key="2">
    <source>
        <dbReference type="ARBA" id="ARBA00011322"/>
    </source>
</evidence>
<dbReference type="OrthoDB" id="9795626at2"/>
<keyword evidence="6" id="KW-0540">Nuclease</keyword>
<evidence type="ECO:0000256" key="1">
    <source>
        <dbReference type="ARBA" id="ARBA00006930"/>
    </source>
</evidence>
<proteinExistence type="inferred from homology"/>
<dbReference type="GO" id="GO:0006302">
    <property type="term" value="P:double-strand break repair"/>
    <property type="evidence" value="ECO:0007669"/>
    <property type="project" value="InterPro"/>
</dbReference>
<feature type="coiled-coil region" evidence="4">
    <location>
        <begin position="387"/>
        <end position="435"/>
    </location>
</feature>
<evidence type="ECO:0000313" key="7">
    <source>
        <dbReference type="Proteomes" id="UP000294650"/>
    </source>
</evidence>
<dbReference type="SUPFAM" id="SSF52540">
    <property type="entry name" value="P-loop containing nucleoside triphosphate hydrolases"/>
    <property type="match status" value="1"/>
</dbReference>
<evidence type="ECO:0000313" key="6">
    <source>
        <dbReference type="EMBL" id="TCT25504.1"/>
    </source>
</evidence>
<keyword evidence="6" id="KW-0269">Exonuclease</keyword>